<dbReference type="EMBL" id="QJKJ01010788">
    <property type="protein sequence ID" value="RDX72737.1"/>
    <property type="molecule type" value="Genomic_DNA"/>
</dbReference>
<evidence type="ECO:0000313" key="2">
    <source>
        <dbReference type="EMBL" id="RDX72737.1"/>
    </source>
</evidence>
<reference evidence="2" key="1">
    <citation type="submission" date="2018-05" db="EMBL/GenBank/DDBJ databases">
        <title>Draft genome of Mucuna pruriens seed.</title>
        <authorList>
            <person name="Nnadi N.E."/>
            <person name="Vos R."/>
            <person name="Hasami M.H."/>
            <person name="Devisetty U.K."/>
            <person name="Aguiy J.C."/>
        </authorList>
    </citation>
    <scope>NUCLEOTIDE SEQUENCE [LARGE SCALE GENOMIC DNA]</scope>
    <source>
        <strain evidence="2">JCA_2017</strain>
    </source>
</reference>
<accession>A0A371F361</accession>
<feature type="non-terminal residue" evidence="2">
    <location>
        <position position="1"/>
    </location>
</feature>
<evidence type="ECO:0000313" key="3">
    <source>
        <dbReference type="Proteomes" id="UP000257109"/>
    </source>
</evidence>
<proteinExistence type="predicted"/>
<organism evidence="2 3">
    <name type="scientific">Mucuna pruriens</name>
    <name type="common">Velvet bean</name>
    <name type="synonym">Dolichos pruriens</name>
    <dbReference type="NCBI Taxonomy" id="157652"/>
    <lineage>
        <taxon>Eukaryota</taxon>
        <taxon>Viridiplantae</taxon>
        <taxon>Streptophyta</taxon>
        <taxon>Embryophyta</taxon>
        <taxon>Tracheophyta</taxon>
        <taxon>Spermatophyta</taxon>
        <taxon>Magnoliopsida</taxon>
        <taxon>eudicotyledons</taxon>
        <taxon>Gunneridae</taxon>
        <taxon>Pentapetalae</taxon>
        <taxon>rosids</taxon>
        <taxon>fabids</taxon>
        <taxon>Fabales</taxon>
        <taxon>Fabaceae</taxon>
        <taxon>Papilionoideae</taxon>
        <taxon>50 kb inversion clade</taxon>
        <taxon>NPAAA clade</taxon>
        <taxon>indigoferoid/millettioid clade</taxon>
        <taxon>Phaseoleae</taxon>
        <taxon>Mucuna</taxon>
    </lineage>
</organism>
<dbReference type="Proteomes" id="UP000257109">
    <property type="component" value="Unassembled WGS sequence"/>
</dbReference>
<comment type="caution">
    <text evidence="2">The sequence shown here is derived from an EMBL/GenBank/DDBJ whole genome shotgun (WGS) entry which is preliminary data.</text>
</comment>
<feature type="region of interest" description="Disordered" evidence="1">
    <location>
        <begin position="1"/>
        <end position="41"/>
    </location>
</feature>
<sequence>MENKGEQYNKQENKGKREKIFKEGTLAPNLTPNSLQEGEDDMHMEGKGHIQHRGFKRMNSTILKDPITRGRLRKFQEEVHYEMCLFKSQGGPNSSSTLWAQ</sequence>
<evidence type="ECO:0000256" key="1">
    <source>
        <dbReference type="SAM" id="MobiDB-lite"/>
    </source>
</evidence>
<name>A0A371F361_MUCPR</name>
<protein>
    <submittedName>
        <fullName evidence="2">Uncharacterized protein</fullName>
    </submittedName>
</protein>
<gene>
    <name evidence="2" type="ORF">CR513_47735</name>
</gene>
<keyword evidence="3" id="KW-1185">Reference proteome</keyword>
<feature type="compositionally biased region" description="Basic and acidic residues" evidence="1">
    <location>
        <begin position="1"/>
        <end position="22"/>
    </location>
</feature>
<dbReference type="AlphaFoldDB" id="A0A371F361"/>